<feature type="compositionally biased region" description="Polar residues" evidence="1">
    <location>
        <begin position="1"/>
        <end position="13"/>
    </location>
</feature>
<proteinExistence type="predicted"/>
<evidence type="ECO:0000256" key="1">
    <source>
        <dbReference type="SAM" id="MobiDB-lite"/>
    </source>
</evidence>
<dbReference type="Proteomes" id="UP000298030">
    <property type="component" value="Unassembled WGS sequence"/>
</dbReference>
<feature type="region of interest" description="Disordered" evidence="1">
    <location>
        <begin position="26"/>
        <end position="78"/>
    </location>
</feature>
<evidence type="ECO:0000313" key="3">
    <source>
        <dbReference type="Proteomes" id="UP000298030"/>
    </source>
</evidence>
<dbReference type="AlphaFoldDB" id="A0A4Y7TKU4"/>
<keyword evidence="3" id="KW-1185">Reference proteome</keyword>
<comment type="caution">
    <text evidence="2">The sequence shown here is derived from an EMBL/GenBank/DDBJ whole genome shotgun (WGS) entry which is preliminary data.</text>
</comment>
<name>A0A4Y7TKU4_COPMI</name>
<organism evidence="2 3">
    <name type="scientific">Coprinellus micaceus</name>
    <name type="common">Glistening ink-cap mushroom</name>
    <name type="synonym">Coprinus micaceus</name>
    <dbReference type="NCBI Taxonomy" id="71717"/>
    <lineage>
        <taxon>Eukaryota</taxon>
        <taxon>Fungi</taxon>
        <taxon>Dikarya</taxon>
        <taxon>Basidiomycota</taxon>
        <taxon>Agaricomycotina</taxon>
        <taxon>Agaricomycetes</taxon>
        <taxon>Agaricomycetidae</taxon>
        <taxon>Agaricales</taxon>
        <taxon>Agaricineae</taxon>
        <taxon>Psathyrellaceae</taxon>
        <taxon>Coprinellus</taxon>
    </lineage>
</organism>
<protein>
    <submittedName>
        <fullName evidence="2">Uncharacterized protein</fullName>
    </submittedName>
</protein>
<accession>A0A4Y7TKU4</accession>
<gene>
    <name evidence="2" type="ORF">FA13DRAFT_1729204</name>
</gene>
<evidence type="ECO:0000313" key="2">
    <source>
        <dbReference type="EMBL" id="TEB34581.1"/>
    </source>
</evidence>
<dbReference type="EMBL" id="QPFP01000009">
    <property type="protein sequence ID" value="TEB34581.1"/>
    <property type="molecule type" value="Genomic_DNA"/>
</dbReference>
<reference evidence="2 3" key="1">
    <citation type="journal article" date="2019" name="Nat. Ecol. Evol.">
        <title>Megaphylogeny resolves global patterns of mushroom evolution.</title>
        <authorList>
            <person name="Varga T."/>
            <person name="Krizsan K."/>
            <person name="Foldi C."/>
            <person name="Dima B."/>
            <person name="Sanchez-Garcia M."/>
            <person name="Sanchez-Ramirez S."/>
            <person name="Szollosi G.J."/>
            <person name="Szarkandi J.G."/>
            <person name="Papp V."/>
            <person name="Albert L."/>
            <person name="Andreopoulos W."/>
            <person name="Angelini C."/>
            <person name="Antonin V."/>
            <person name="Barry K.W."/>
            <person name="Bougher N.L."/>
            <person name="Buchanan P."/>
            <person name="Buyck B."/>
            <person name="Bense V."/>
            <person name="Catcheside P."/>
            <person name="Chovatia M."/>
            <person name="Cooper J."/>
            <person name="Damon W."/>
            <person name="Desjardin D."/>
            <person name="Finy P."/>
            <person name="Geml J."/>
            <person name="Haridas S."/>
            <person name="Hughes K."/>
            <person name="Justo A."/>
            <person name="Karasinski D."/>
            <person name="Kautmanova I."/>
            <person name="Kiss B."/>
            <person name="Kocsube S."/>
            <person name="Kotiranta H."/>
            <person name="LaButti K.M."/>
            <person name="Lechner B.E."/>
            <person name="Liimatainen K."/>
            <person name="Lipzen A."/>
            <person name="Lukacs Z."/>
            <person name="Mihaltcheva S."/>
            <person name="Morgado L.N."/>
            <person name="Niskanen T."/>
            <person name="Noordeloos M.E."/>
            <person name="Ohm R.A."/>
            <person name="Ortiz-Santana B."/>
            <person name="Ovrebo C."/>
            <person name="Racz N."/>
            <person name="Riley R."/>
            <person name="Savchenko A."/>
            <person name="Shiryaev A."/>
            <person name="Soop K."/>
            <person name="Spirin V."/>
            <person name="Szebenyi C."/>
            <person name="Tomsovsky M."/>
            <person name="Tulloss R.E."/>
            <person name="Uehling J."/>
            <person name="Grigoriev I.V."/>
            <person name="Vagvolgyi C."/>
            <person name="Papp T."/>
            <person name="Martin F.M."/>
            <person name="Miettinen O."/>
            <person name="Hibbett D.S."/>
            <person name="Nagy L.G."/>
        </authorList>
    </citation>
    <scope>NUCLEOTIDE SEQUENCE [LARGE SCALE GENOMIC DNA]</scope>
    <source>
        <strain evidence="2 3">FP101781</strain>
    </source>
</reference>
<feature type="compositionally biased region" description="Polar residues" evidence="1">
    <location>
        <begin position="63"/>
        <end position="78"/>
    </location>
</feature>
<feature type="region of interest" description="Disordered" evidence="1">
    <location>
        <begin position="1"/>
        <end position="20"/>
    </location>
</feature>
<sequence>MSSSRGQPQSSIRQWARGVKNELKDGVKRILRSVTPSRSTTPRPGEENRGVEGPGNVDEPSETDANTLQIPLVGSSRTGSQSAILLLSCLSSGSTILPPHGFQ</sequence>